<keyword evidence="1" id="KW-0677">Repeat</keyword>
<reference evidence="3" key="1">
    <citation type="submission" date="2016-11" db="UniProtKB">
        <authorList>
            <consortium name="WormBaseParasite"/>
        </authorList>
    </citation>
    <scope>IDENTIFICATION</scope>
</reference>
<dbReference type="GO" id="GO:0051015">
    <property type="term" value="F:actin filament binding"/>
    <property type="evidence" value="ECO:0007669"/>
    <property type="project" value="InterPro"/>
</dbReference>
<dbReference type="Proteomes" id="UP000095283">
    <property type="component" value="Unplaced"/>
</dbReference>
<dbReference type="WBParaSite" id="Hba_14030">
    <property type="protein sequence ID" value="Hba_14030"/>
    <property type="gene ID" value="Hba_14030"/>
</dbReference>
<keyword evidence="2" id="KW-1185">Reference proteome</keyword>
<dbReference type="Gene3D" id="3.40.20.10">
    <property type="entry name" value="Severin"/>
    <property type="match status" value="1"/>
</dbReference>
<proteinExistence type="predicted"/>
<dbReference type="AlphaFoldDB" id="A0A1I7X8X9"/>
<evidence type="ECO:0000313" key="2">
    <source>
        <dbReference type="Proteomes" id="UP000095283"/>
    </source>
</evidence>
<dbReference type="GO" id="GO:0051014">
    <property type="term" value="P:actin filament severing"/>
    <property type="evidence" value="ECO:0007669"/>
    <property type="project" value="TreeGrafter"/>
</dbReference>
<organism evidence="2 3">
    <name type="scientific">Heterorhabditis bacteriophora</name>
    <name type="common">Entomopathogenic nematode worm</name>
    <dbReference type="NCBI Taxonomy" id="37862"/>
    <lineage>
        <taxon>Eukaryota</taxon>
        <taxon>Metazoa</taxon>
        <taxon>Ecdysozoa</taxon>
        <taxon>Nematoda</taxon>
        <taxon>Chromadorea</taxon>
        <taxon>Rhabditida</taxon>
        <taxon>Rhabditina</taxon>
        <taxon>Rhabditomorpha</taxon>
        <taxon>Strongyloidea</taxon>
        <taxon>Heterorhabditidae</taxon>
        <taxon>Heterorhabditis</taxon>
    </lineage>
</organism>
<accession>A0A1I7X8X9</accession>
<dbReference type="SUPFAM" id="SSF55753">
    <property type="entry name" value="Actin depolymerizing proteins"/>
    <property type="match status" value="1"/>
</dbReference>
<evidence type="ECO:0000313" key="3">
    <source>
        <dbReference type="WBParaSite" id="Hba_14030"/>
    </source>
</evidence>
<dbReference type="PANTHER" id="PTHR11977">
    <property type="entry name" value="VILLIN"/>
    <property type="match status" value="1"/>
</dbReference>
<dbReference type="GO" id="GO:0015629">
    <property type="term" value="C:actin cytoskeleton"/>
    <property type="evidence" value="ECO:0007669"/>
    <property type="project" value="TreeGrafter"/>
</dbReference>
<dbReference type="PANTHER" id="PTHR11977:SF51">
    <property type="entry name" value="PROTEIN FLIGHTLESS-1 HOMOLOG"/>
    <property type="match status" value="1"/>
</dbReference>
<dbReference type="InterPro" id="IPR029006">
    <property type="entry name" value="ADF-H/Gelsolin-like_dom_sf"/>
</dbReference>
<evidence type="ECO:0000256" key="1">
    <source>
        <dbReference type="ARBA" id="ARBA00022737"/>
    </source>
</evidence>
<sequence>MDCYVFLCRYEVIPDDSGEESDIEDQEVVRMHQQQENHKFLSHFHRKFLVRRGRRGLTRHLGGKWPEMFQMRANGSSVCTRTIQIECMADQLCSAFCHILRAPFKIEKDGERGIVYVWIGKSSDVHEHDVARRK</sequence>
<dbReference type="GO" id="GO:0051016">
    <property type="term" value="P:barbed-end actin filament capping"/>
    <property type="evidence" value="ECO:0007669"/>
    <property type="project" value="TreeGrafter"/>
</dbReference>
<dbReference type="GO" id="GO:0008154">
    <property type="term" value="P:actin polymerization or depolymerization"/>
    <property type="evidence" value="ECO:0007669"/>
    <property type="project" value="TreeGrafter"/>
</dbReference>
<dbReference type="GO" id="GO:0005737">
    <property type="term" value="C:cytoplasm"/>
    <property type="evidence" value="ECO:0007669"/>
    <property type="project" value="TreeGrafter"/>
</dbReference>
<dbReference type="InterPro" id="IPR007122">
    <property type="entry name" value="Villin/Gelsolin"/>
</dbReference>
<name>A0A1I7X8X9_HETBA</name>
<dbReference type="GO" id="GO:0005546">
    <property type="term" value="F:phosphatidylinositol-4,5-bisphosphate binding"/>
    <property type="evidence" value="ECO:0007669"/>
    <property type="project" value="TreeGrafter"/>
</dbReference>
<dbReference type="GO" id="GO:0030239">
    <property type="term" value="P:myofibril assembly"/>
    <property type="evidence" value="ECO:0007669"/>
    <property type="project" value="TreeGrafter"/>
</dbReference>
<protein>
    <submittedName>
        <fullName evidence="3">Gelsolin-like domain-containing protein</fullName>
    </submittedName>
</protein>
<dbReference type="GO" id="GO:0005634">
    <property type="term" value="C:nucleus"/>
    <property type="evidence" value="ECO:0007669"/>
    <property type="project" value="TreeGrafter"/>
</dbReference>